<dbReference type="GO" id="GO:0015385">
    <property type="term" value="F:sodium:proton antiporter activity"/>
    <property type="evidence" value="ECO:0007669"/>
    <property type="project" value="InterPro"/>
</dbReference>
<feature type="transmembrane region" description="Helical" evidence="5">
    <location>
        <begin position="231"/>
        <end position="260"/>
    </location>
</feature>
<dbReference type="GO" id="GO:0005886">
    <property type="term" value="C:plasma membrane"/>
    <property type="evidence" value="ECO:0007669"/>
    <property type="project" value="InterPro"/>
</dbReference>
<feature type="transmembrane region" description="Helical" evidence="5">
    <location>
        <begin position="169"/>
        <end position="187"/>
    </location>
</feature>
<evidence type="ECO:0000313" key="8">
    <source>
        <dbReference type="Proteomes" id="UP000011731"/>
    </source>
</evidence>
<gene>
    <name evidence="7" type="ORF">G352_03656</name>
</gene>
<dbReference type="InterPro" id="IPR004712">
    <property type="entry name" value="Na+/H+_antiporter_fungi"/>
</dbReference>
<dbReference type="EMBL" id="AOEX01000018">
    <property type="protein sequence ID" value="EME66664.1"/>
    <property type="molecule type" value="Genomic_DNA"/>
</dbReference>
<comment type="subcellular location">
    <subcellularLocation>
        <location evidence="1">Membrane</location>
        <topology evidence="1">Multi-pass membrane protein</topology>
    </subcellularLocation>
</comment>
<keyword evidence="8" id="KW-1185">Reference proteome</keyword>
<dbReference type="GO" id="GO:0036376">
    <property type="term" value="P:sodium ion export across plasma membrane"/>
    <property type="evidence" value="ECO:0007669"/>
    <property type="project" value="InterPro"/>
</dbReference>
<protein>
    <submittedName>
        <fullName evidence="7">Sodium/hydrogen exchanger</fullName>
    </submittedName>
</protein>
<sequence>MSIDVVLATVGVLGVGVAALSAKMRRLPVSEPLLGLAAGVLLGPYVLDVLSLPALTVEQGLLHEASRILLAVSVMAVALRYPMTDVRRQWRPVAVLLAVAMPVMAAVTAGVGWALLSMPLATAVLLGAALCPTDPVLASNVVTGEAAEEDLPARNRQVLSLESGANDGLALPLVLAAVAVAGGMGAGTAALESLWQVAGAVLMGAASGWAGGRALRWGERYGATDPAPALFFTVVLALGILGVAGLIHVDGVLAVFVGGLAFNLTSTGSERTAEVPIDEAINRFAVLPLFVLLGAALPWPQWAELGWAGIGLVVAVLTLRRVPILLLLRRPLRLSLPDGLYLGWFGPIGVSALFYLTLEAERMGANETVLAAGSLVLAASTVVFGVTAVAGRVLYRRATAPAARSPERHR</sequence>
<dbReference type="InterPro" id="IPR038770">
    <property type="entry name" value="Na+/solute_symporter_sf"/>
</dbReference>
<feature type="transmembrane region" description="Helical" evidence="5">
    <location>
        <begin position="370"/>
        <end position="395"/>
    </location>
</feature>
<dbReference type="PATRIC" id="fig|1278076.4.peg.759"/>
<dbReference type="GO" id="GO:0120029">
    <property type="term" value="P:proton export across plasma membrane"/>
    <property type="evidence" value="ECO:0007669"/>
    <property type="project" value="InterPro"/>
</dbReference>
<dbReference type="GO" id="GO:0042391">
    <property type="term" value="P:regulation of membrane potential"/>
    <property type="evidence" value="ECO:0007669"/>
    <property type="project" value="InterPro"/>
</dbReference>
<evidence type="ECO:0000256" key="1">
    <source>
        <dbReference type="ARBA" id="ARBA00004141"/>
    </source>
</evidence>
<evidence type="ECO:0000256" key="4">
    <source>
        <dbReference type="ARBA" id="ARBA00023136"/>
    </source>
</evidence>
<keyword evidence="3 5" id="KW-1133">Transmembrane helix</keyword>
<dbReference type="PANTHER" id="PTHR31382">
    <property type="entry name" value="NA(+)/H(+) ANTIPORTER"/>
    <property type="match status" value="1"/>
</dbReference>
<feature type="domain" description="Cation/H+ exchanger transmembrane" evidence="6">
    <location>
        <begin position="20"/>
        <end position="387"/>
    </location>
</feature>
<evidence type="ECO:0000313" key="7">
    <source>
        <dbReference type="EMBL" id="EME66664.1"/>
    </source>
</evidence>
<evidence type="ECO:0000256" key="5">
    <source>
        <dbReference type="SAM" id="Phobius"/>
    </source>
</evidence>
<name>M3A2D8_9NOCA</name>
<feature type="transmembrane region" description="Helical" evidence="5">
    <location>
        <begin position="34"/>
        <end position="55"/>
    </location>
</feature>
<proteinExistence type="predicted"/>
<keyword evidence="4 5" id="KW-0472">Membrane</keyword>
<evidence type="ECO:0000256" key="3">
    <source>
        <dbReference type="ARBA" id="ARBA00022989"/>
    </source>
</evidence>
<dbReference type="AlphaFoldDB" id="M3A2D8"/>
<keyword evidence="2 5" id="KW-0812">Transmembrane</keyword>
<evidence type="ECO:0000259" key="6">
    <source>
        <dbReference type="Pfam" id="PF00999"/>
    </source>
</evidence>
<dbReference type="Pfam" id="PF00999">
    <property type="entry name" value="Na_H_Exchanger"/>
    <property type="match status" value="1"/>
</dbReference>
<accession>M3A2D8</accession>
<feature type="transmembrane region" description="Helical" evidence="5">
    <location>
        <begin position="61"/>
        <end position="81"/>
    </location>
</feature>
<feature type="transmembrane region" description="Helical" evidence="5">
    <location>
        <begin position="6"/>
        <end position="22"/>
    </location>
</feature>
<dbReference type="InterPro" id="IPR006153">
    <property type="entry name" value="Cation/H_exchanger_TM"/>
</dbReference>
<dbReference type="PANTHER" id="PTHR31382:SF1">
    <property type="entry name" value="SODIUM ION_PROTON EXCHANGER (EUROFUNG)"/>
    <property type="match status" value="1"/>
</dbReference>
<dbReference type="Gene3D" id="1.20.1530.20">
    <property type="match status" value="1"/>
</dbReference>
<dbReference type="RefSeq" id="WP_003934817.1">
    <property type="nucleotide sequence ID" value="NZ_AOEX01000018.1"/>
</dbReference>
<dbReference type="Proteomes" id="UP000011731">
    <property type="component" value="Unassembled WGS sequence"/>
</dbReference>
<feature type="transmembrane region" description="Helical" evidence="5">
    <location>
        <begin position="194"/>
        <end position="211"/>
    </location>
</feature>
<comment type="caution">
    <text evidence="7">The sequence shown here is derived from an EMBL/GenBank/DDBJ whole genome shotgun (WGS) entry which is preliminary data.</text>
</comment>
<feature type="transmembrane region" description="Helical" evidence="5">
    <location>
        <begin position="340"/>
        <end position="358"/>
    </location>
</feature>
<organism evidence="7 8">
    <name type="scientific">Rhodococcus ruber BKS 20-38</name>
    <dbReference type="NCBI Taxonomy" id="1278076"/>
    <lineage>
        <taxon>Bacteria</taxon>
        <taxon>Bacillati</taxon>
        <taxon>Actinomycetota</taxon>
        <taxon>Actinomycetes</taxon>
        <taxon>Mycobacteriales</taxon>
        <taxon>Nocardiaceae</taxon>
        <taxon>Rhodococcus</taxon>
    </lineage>
</organism>
<feature type="transmembrane region" description="Helical" evidence="5">
    <location>
        <begin position="305"/>
        <end position="328"/>
    </location>
</feature>
<feature type="transmembrane region" description="Helical" evidence="5">
    <location>
        <begin position="93"/>
        <end position="116"/>
    </location>
</feature>
<evidence type="ECO:0000256" key="2">
    <source>
        <dbReference type="ARBA" id="ARBA00022692"/>
    </source>
</evidence>
<feature type="transmembrane region" description="Helical" evidence="5">
    <location>
        <begin position="280"/>
        <end position="299"/>
    </location>
</feature>
<reference evidence="7 8" key="1">
    <citation type="journal article" date="2013" name="Genome Announc.">
        <title>Draft Genome Sequence of Rhodococcus ruber Strain BKS 20-38.</title>
        <authorList>
            <person name="Bala M."/>
            <person name="Kumar S."/>
            <person name="Raghava G.P."/>
            <person name="Mayilraj S."/>
        </authorList>
    </citation>
    <scope>NUCLEOTIDE SEQUENCE [LARGE SCALE GENOMIC DNA]</scope>
    <source>
        <strain evidence="7 8">BKS 20-38</strain>
    </source>
</reference>